<gene>
    <name evidence="1" type="ORF">SAMN04488069_11918</name>
</gene>
<evidence type="ECO:0000313" key="2">
    <source>
        <dbReference type="Proteomes" id="UP000199249"/>
    </source>
</evidence>
<evidence type="ECO:0000313" key="1">
    <source>
        <dbReference type="EMBL" id="SDY92453.1"/>
    </source>
</evidence>
<organism evidence="1 2">
    <name type="scientific">Hymenobacter psychrophilus</name>
    <dbReference type="NCBI Taxonomy" id="651662"/>
    <lineage>
        <taxon>Bacteria</taxon>
        <taxon>Pseudomonadati</taxon>
        <taxon>Bacteroidota</taxon>
        <taxon>Cytophagia</taxon>
        <taxon>Cytophagales</taxon>
        <taxon>Hymenobacteraceae</taxon>
        <taxon>Hymenobacter</taxon>
    </lineage>
</organism>
<protein>
    <submittedName>
        <fullName evidence="1">Uncharacterized protein</fullName>
    </submittedName>
</protein>
<name>A0A1H3NUQ0_9BACT</name>
<sequence length="89" mass="9776">MLPSASIHGEQAGDTVRVTLYREPNPVLVREAEVLACLDDAGVLTSFNACKAEDRRALLHEVFSQPDATRQEKKILALIATLDLQSTTR</sequence>
<accession>A0A1H3NUQ0</accession>
<dbReference type="EMBL" id="FNOV01000019">
    <property type="protein sequence ID" value="SDY92453.1"/>
    <property type="molecule type" value="Genomic_DNA"/>
</dbReference>
<dbReference type="Proteomes" id="UP000199249">
    <property type="component" value="Unassembled WGS sequence"/>
</dbReference>
<dbReference type="AlphaFoldDB" id="A0A1H3NUQ0"/>
<reference evidence="2" key="1">
    <citation type="submission" date="2016-10" db="EMBL/GenBank/DDBJ databases">
        <authorList>
            <person name="Varghese N."/>
            <person name="Submissions S."/>
        </authorList>
    </citation>
    <scope>NUCLEOTIDE SEQUENCE [LARGE SCALE GENOMIC DNA]</scope>
    <source>
        <strain evidence="2">CGMCC 1.8975</strain>
    </source>
</reference>
<keyword evidence="2" id="KW-1185">Reference proteome</keyword>
<proteinExistence type="predicted"/>